<dbReference type="FunFam" id="3.30.70.270:FF:000001">
    <property type="entry name" value="Diguanylate cyclase domain protein"/>
    <property type="match status" value="1"/>
</dbReference>
<name>A0A0C2HT87_9BACT</name>
<keyword evidence="5" id="KW-1185">Reference proteome</keyword>
<accession>A0A0C2HT87</accession>
<dbReference type="GO" id="GO:0052621">
    <property type="term" value="F:diguanylate cyclase activity"/>
    <property type="evidence" value="ECO:0007669"/>
    <property type="project" value="UniProtKB-EC"/>
</dbReference>
<dbReference type="SMART" id="SM00267">
    <property type="entry name" value="GGDEF"/>
    <property type="match status" value="1"/>
</dbReference>
<dbReference type="InterPro" id="IPR043128">
    <property type="entry name" value="Rev_trsase/Diguanyl_cyclase"/>
</dbReference>
<evidence type="ECO:0000256" key="1">
    <source>
        <dbReference type="ARBA" id="ARBA00012528"/>
    </source>
</evidence>
<dbReference type="PANTHER" id="PTHR45138:SF9">
    <property type="entry name" value="DIGUANYLATE CYCLASE DGCM-RELATED"/>
    <property type="match status" value="1"/>
</dbReference>
<reference evidence="4 5" key="1">
    <citation type="submission" date="2014-12" db="EMBL/GenBank/DDBJ databases">
        <title>Genomes of Geoalkalibacter ferrihydriticus and Geoalkalibacter subterraneus, two haloalkaliphilic metal-reducing members of the Geobacteraceae.</title>
        <authorList>
            <person name="Badalamenti J.P."/>
            <person name="Torres C.I."/>
            <person name="Krajmalnik-Brown R."/>
            <person name="Bond D.R."/>
        </authorList>
    </citation>
    <scope>NUCLEOTIDE SEQUENCE [LARGE SCALE GENOMIC DNA]</scope>
    <source>
        <strain evidence="4 5">DSM 17813</strain>
    </source>
</reference>
<gene>
    <name evidence="4" type="ORF">GFER_05370</name>
</gene>
<dbReference type="PANTHER" id="PTHR45138">
    <property type="entry name" value="REGULATORY COMPONENTS OF SENSORY TRANSDUCTION SYSTEM"/>
    <property type="match status" value="1"/>
</dbReference>
<proteinExistence type="predicted"/>
<dbReference type="Proteomes" id="UP000035068">
    <property type="component" value="Unassembled WGS sequence"/>
</dbReference>
<dbReference type="RefSeq" id="WP_040096733.1">
    <property type="nucleotide sequence ID" value="NZ_JWJD01000001.1"/>
</dbReference>
<dbReference type="EC" id="2.7.7.65" evidence="1"/>
<sequence>MEQELLQLFRNQGHDDEELIKGIAHLASRHGAQTYRRALEILAGKDFPPEQAQAHWEGILAHRRHLFPSLVSGRLRTALIDYLQTEVGELRDPRILEATQLDEVRQASITDGLTSLYRQCYFKGRLEQLFSREKSPSKDRFAVAMFDLDHFKQYNDQCGHLAGDAALRAVAETLRHNIRDYDVAARYGGEEFALLLFRVDPQQAFTVCERIRSSIEKNDFSKDRQDNDVRLTISGGLAFFPEDGNSAGELLETADRRLYQAKEFRNRLVPENQDRRQALRRAVRSIVELCPEGDGQSIPGMTADLSNSGLSLDCAVSFEPGATVQIRFRKPFWSQEQETLATVRRISRDKGSGIIHLGLEFEESKSHFSGLLGNEQTPWSLKGASLSPNG</sequence>
<dbReference type="NCBIfam" id="TIGR00254">
    <property type="entry name" value="GGDEF"/>
    <property type="match status" value="1"/>
</dbReference>
<dbReference type="SUPFAM" id="SSF55073">
    <property type="entry name" value="Nucleotide cyclase"/>
    <property type="match status" value="1"/>
</dbReference>
<feature type="domain" description="GGDEF" evidence="3">
    <location>
        <begin position="139"/>
        <end position="273"/>
    </location>
</feature>
<dbReference type="PROSITE" id="PS50887">
    <property type="entry name" value="GGDEF"/>
    <property type="match status" value="1"/>
</dbReference>
<dbReference type="InterPro" id="IPR000160">
    <property type="entry name" value="GGDEF_dom"/>
</dbReference>
<comment type="caution">
    <text evidence="4">The sequence shown here is derived from an EMBL/GenBank/DDBJ whole genome shotgun (WGS) entry which is preliminary data.</text>
</comment>
<dbReference type="Gene3D" id="3.30.70.270">
    <property type="match status" value="1"/>
</dbReference>
<dbReference type="GO" id="GO:0043709">
    <property type="term" value="P:cell adhesion involved in single-species biofilm formation"/>
    <property type="evidence" value="ECO:0007669"/>
    <property type="project" value="TreeGrafter"/>
</dbReference>
<dbReference type="InterPro" id="IPR029787">
    <property type="entry name" value="Nucleotide_cyclase"/>
</dbReference>
<dbReference type="SUPFAM" id="SSF141371">
    <property type="entry name" value="PilZ domain-like"/>
    <property type="match status" value="1"/>
</dbReference>
<evidence type="ECO:0000313" key="5">
    <source>
        <dbReference type="Proteomes" id="UP000035068"/>
    </source>
</evidence>
<dbReference type="AlphaFoldDB" id="A0A0C2HT87"/>
<evidence type="ECO:0000313" key="4">
    <source>
        <dbReference type="EMBL" id="KIH78025.1"/>
    </source>
</evidence>
<dbReference type="EMBL" id="JWJD01000001">
    <property type="protein sequence ID" value="KIH78025.1"/>
    <property type="molecule type" value="Genomic_DNA"/>
</dbReference>
<dbReference type="InterPro" id="IPR050469">
    <property type="entry name" value="Diguanylate_Cyclase"/>
</dbReference>
<protein>
    <recommendedName>
        <fullName evidence="1">diguanylate cyclase</fullName>
        <ecNumber evidence="1">2.7.7.65</ecNumber>
    </recommendedName>
</protein>
<comment type="catalytic activity">
    <reaction evidence="2">
        <text>2 GTP = 3',3'-c-di-GMP + 2 diphosphate</text>
        <dbReference type="Rhea" id="RHEA:24898"/>
        <dbReference type="ChEBI" id="CHEBI:33019"/>
        <dbReference type="ChEBI" id="CHEBI:37565"/>
        <dbReference type="ChEBI" id="CHEBI:58805"/>
        <dbReference type="EC" id="2.7.7.65"/>
    </reaction>
</comment>
<dbReference type="GO" id="GO:0005886">
    <property type="term" value="C:plasma membrane"/>
    <property type="evidence" value="ECO:0007669"/>
    <property type="project" value="TreeGrafter"/>
</dbReference>
<evidence type="ECO:0000256" key="2">
    <source>
        <dbReference type="ARBA" id="ARBA00034247"/>
    </source>
</evidence>
<dbReference type="Pfam" id="PF00990">
    <property type="entry name" value="GGDEF"/>
    <property type="match status" value="1"/>
</dbReference>
<dbReference type="InterPro" id="IPR009875">
    <property type="entry name" value="PilZ_domain"/>
</dbReference>
<dbReference type="GO" id="GO:0035438">
    <property type="term" value="F:cyclic-di-GMP binding"/>
    <property type="evidence" value="ECO:0007669"/>
    <property type="project" value="InterPro"/>
</dbReference>
<dbReference type="GO" id="GO:1902201">
    <property type="term" value="P:negative regulation of bacterial-type flagellum-dependent cell motility"/>
    <property type="evidence" value="ECO:0007669"/>
    <property type="project" value="TreeGrafter"/>
</dbReference>
<dbReference type="Pfam" id="PF07238">
    <property type="entry name" value="PilZ"/>
    <property type="match status" value="1"/>
</dbReference>
<dbReference type="Gene3D" id="2.40.10.220">
    <property type="entry name" value="predicted glycosyltransferase like domains"/>
    <property type="match status" value="1"/>
</dbReference>
<organism evidence="4 5">
    <name type="scientific">Geoalkalibacter ferrihydriticus DSM 17813</name>
    <dbReference type="NCBI Taxonomy" id="1121915"/>
    <lineage>
        <taxon>Bacteria</taxon>
        <taxon>Pseudomonadati</taxon>
        <taxon>Thermodesulfobacteriota</taxon>
        <taxon>Desulfuromonadia</taxon>
        <taxon>Desulfuromonadales</taxon>
        <taxon>Geoalkalibacteraceae</taxon>
        <taxon>Geoalkalibacter</taxon>
    </lineage>
</organism>
<evidence type="ECO:0000259" key="3">
    <source>
        <dbReference type="PROSITE" id="PS50887"/>
    </source>
</evidence>
<dbReference type="CDD" id="cd01949">
    <property type="entry name" value="GGDEF"/>
    <property type="match status" value="1"/>
</dbReference>